<dbReference type="PANTHER" id="PTHR39087:SF2">
    <property type="entry name" value="UPF0104 MEMBRANE PROTEIN MJ1595"/>
    <property type="match status" value="1"/>
</dbReference>
<evidence type="ECO:0000256" key="6">
    <source>
        <dbReference type="SAM" id="MobiDB-lite"/>
    </source>
</evidence>
<dbReference type="AlphaFoldDB" id="A0A1Y5RHF2"/>
<keyword evidence="4 7" id="KW-1133">Transmembrane helix</keyword>
<accession>A0A1Y5RHF2</accession>
<dbReference type="GO" id="GO:0005886">
    <property type="term" value="C:plasma membrane"/>
    <property type="evidence" value="ECO:0007669"/>
    <property type="project" value="UniProtKB-SubCell"/>
</dbReference>
<dbReference type="EMBL" id="FWFW01000001">
    <property type="protein sequence ID" value="SLN17220.1"/>
    <property type="molecule type" value="Genomic_DNA"/>
</dbReference>
<dbReference type="Pfam" id="PF03706">
    <property type="entry name" value="LPG_synthase_TM"/>
    <property type="match status" value="1"/>
</dbReference>
<reference evidence="8 9" key="1">
    <citation type="submission" date="2017-03" db="EMBL/GenBank/DDBJ databases">
        <authorList>
            <person name="Afonso C.L."/>
            <person name="Miller P.J."/>
            <person name="Scott M.A."/>
            <person name="Spackman E."/>
            <person name="Goraichik I."/>
            <person name="Dimitrov K.M."/>
            <person name="Suarez D.L."/>
            <person name="Swayne D.E."/>
        </authorList>
    </citation>
    <scope>NUCLEOTIDE SEQUENCE [LARGE SCALE GENOMIC DNA]</scope>
    <source>
        <strain evidence="8 9">CECT 7971</strain>
    </source>
</reference>
<gene>
    <name evidence="8" type="ORF">PAM7971_00436</name>
</gene>
<dbReference type="PANTHER" id="PTHR39087">
    <property type="entry name" value="UPF0104 MEMBRANE PROTEIN MJ1595"/>
    <property type="match status" value="1"/>
</dbReference>
<evidence type="ECO:0008006" key="10">
    <source>
        <dbReference type="Google" id="ProtNLM"/>
    </source>
</evidence>
<feature type="transmembrane region" description="Helical" evidence="7">
    <location>
        <begin position="179"/>
        <end position="200"/>
    </location>
</feature>
<dbReference type="RefSeq" id="WP_085847327.1">
    <property type="nucleotide sequence ID" value="NZ_FNZV01000001.1"/>
</dbReference>
<proteinExistence type="predicted"/>
<evidence type="ECO:0000256" key="7">
    <source>
        <dbReference type="SAM" id="Phobius"/>
    </source>
</evidence>
<dbReference type="NCBIfam" id="TIGR00374">
    <property type="entry name" value="flippase-like domain"/>
    <property type="match status" value="1"/>
</dbReference>
<name>A0A1Y5RHF2_9RHOB</name>
<protein>
    <recommendedName>
        <fullName evidence="10">Flippase-like domain-containing protein</fullName>
    </recommendedName>
</protein>
<evidence type="ECO:0000256" key="5">
    <source>
        <dbReference type="ARBA" id="ARBA00023136"/>
    </source>
</evidence>
<evidence type="ECO:0000256" key="2">
    <source>
        <dbReference type="ARBA" id="ARBA00022475"/>
    </source>
</evidence>
<sequence>MQSDEMDQMRPEQPTLSHPKIPVPVPAPKRLRERAVFFGLLTLLVVGLMAAAAATGWQETLHQIAKLSAWQILVLLGLSLLNYGLRGLRWHLFASHLGLQLSLLTNMRHFLGGFAMTVTPGRVGELVRMRWIRRETGWPVDRTAPLVLVDRASDLAAMAIVMGAAMLLSGTHISGGVPVIILALIAAFIVTRPRLLAWVAQKGHAITGRLPRIFARVRRAARSLEPFAAGGTLFQGSVLALFGWLAEGTAFYLLLHWMGADVSATTAIAIFIFSTLAGGLTGAPGGVGGAEAAMIALLALQNVPLALSLPATAIIRLTTLWFAIVIGLIIFPIAERVSKRVQNELENP</sequence>
<feature type="transmembrane region" description="Helical" evidence="7">
    <location>
        <begin position="226"/>
        <end position="245"/>
    </location>
</feature>
<keyword evidence="5 7" id="KW-0472">Membrane</keyword>
<keyword evidence="9" id="KW-1185">Reference proteome</keyword>
<keyword evidence="3 7" id="KW-0812">Transmembrane</keyword>
<feature type="transmembrane region" description="Helical" evidence="7">
    <location>
        <begin position="313"/>
        <end position="334"/>
    </location>
</feature>
<dbReference type="Proteomes" id="UP000193307">
    <property type="component" value="Unassembled WGS sequence"/>
</dbReference>
<keyword evidence="2" id="KW-1003">Cell membrane</keyword>
<feature type="transmembrane region" description="Helical" evidence="7">
    <location>
        <begin position="35"/>
        <end position="55"/>
    </location>
</feature>
<evidence type="ECO:0000256" key="1">
    <source>
        <dbReference type="ARBA" id="ARBA00004651"/>
    </source>
</evidence>
<dbReference type="InterPro" id="IPR022791">
    <property type="entry name" value="L-PG_synthase/AglD"/>
</dbReference>
<feature type="transmembrane region" description="Helical" evidence="7">
    <location>
        <begin position="67"/>
        <end position="85"/>
    </location>
</feature>
<dbReference type="OrthoDB" id="9799911at2"/>
<comment type="subcellular location">
    <subcellularLocation>
        <location evidence="1">Cell membrane</location>
        <topology evidence="1">Multi-pass membrane protein</topology>
    </subcellularLocation>
</comment>
<evidence type="ECO:0000313" key="9">
    <source>
        <dbReference type="Proteomes" id="UP000193307"/>
    </source>
</evidence>
<evidence type="ECO:0000313" key="8">
    <source>
        <dbReference type="EMBL" id="SLN17220.1"/>
    </source>
</evidence>
<evidence type="ECO:0000256" key="4">
    <source>
        <dbReference type="ARBA" id="ARBA00022989"/>
    </source>
</evidence>
<feature type="region of interest" description="Disordered" evidence="6">
    <location>
        <begin position="1"/>
        <end position="23"/>
    </location>
</feature>
<dbReference type="STRING" id="658057.SAMN04488032_101214"/>
<evidence type="ECO:0000256" key="3">
    <source>
        <dbReference type="ARBA" id="ARBA00022692"/>
    </source>
</evidence>
<organism evidence="8 9">
    <name type="scientific">Pacificibacter marinus</name>
    <dbReference type="NCBI Taxonomy" id="658057"/>
    <lineage>
        <taxon>Bacteria</taxon>
        <taxon>Pseudomonadati</taxon>
        <taxon>Pseudomonadota</taxon>
        <taxon>Alphaproteobacteria</taxon>
        <taxon>Rhodobacterales</taxon>
        <taxon>Roseobacteraceae</taxon>
        <taxon>Pacificibacter</taxon>
    </lineage>
</organism>